<name>A0A5C3KUY9_COPMA</name>
<keyword evidence="3" id="KW-1185">Reference proteome</keyword>
<organism evidence="2 3">
    <name type="scientific">Coprinopsis marcescibilis</name>
    <name type="common">Agaric fungus</name>
    <name type="synonym">Psathyrella marcescibilis</name>
    <dbReference type="NCBI Taxonomy" id="230819"/>
    <lineage>
        <taxon>Eukaryota</taxon>
        <taxon>Fungi</taxon>
        <taxon>Dikarya</taxon>
        <taxon>Basidiomycota</taxon>
        <taxon>Agaricomycotina</taxon>
        <taxon>Agaricomycetes</taxon>
        <taxon>Agaricomycetidae</taxon>
        <taxon>Agaricales</taxon>
        <taxon>Agaricineae</taxon>
        <taxon>Psathyrellaceae</taxon>
        <taxon>Coprinopsis</taxon>
    </lineage>
</organism>
<sequence length="143" mass="16204">MKISSSFLGVAFLVVAFANSVLSQDWEDLSEREENDSPGSYYQRDINTNDIAEEVLSRLQYESLEARQAKRKGRVKCLMDSRSSRLGGGPVKKCDMQKCSKSGAQCIFRNAKCFMRRKSSYPPEEFMKACAQCRCSKKLVSFV</sequence>
<reference evidence="2 3" key="1">
    <citation type="journal article" date="2019" name="Nat. Ecol. Evol.">
        <title>Megaphylogeny resolves global patterns of mushroom evolution.</title>
        <authorList>
            <person name="Varga T."/>
            <person name="Krizsan K."/>
            <person name="Foldi C."/>
            <person name="Dima B."/>
            <person name="Sanchez-Garcia M."/>
            <person name="Sanchez-Ramirez S."/>
            <person name="Szollosi G.J."/>
            <person name="Szarkandi J.G."/>
            <person name="Papp V."/>
            <person name="Albert L."/>
            <person name="Andreopoulos W."/>
            <person name="Angelini C."/>
            <person name="Antonin V."/>
            <person name="Barry K.W."/>
            <person name="Bougher N.L."/>
            <person name="Buchanan P."/>
            <person name="Buyck B."/>
            <person name="Bense V."/>
            <person name="Catcheside P."/>
            <person name="Chovatia M."/>
            <person name="Cooper J."/>
            <person name="Damon W."/>
            <person name="Desjardin D."/>
            <person name="Finy P."/>
            <person name="Geml J."/>
            <person name="Haridas S."/>
            <person name="Hughes K."/>
            <person name="Justo A."/>
            <person name="Karasinski D."/>
            <person name="Kautmanova I."/>
            <person name="Kiss B."/>
            <person name="Kocsube S."/>
            <person name="Kotiranta H."/>
            <person name="LaButti K.M."/>
            <person name="Lechner B.E."/>
            <person name="Liimatainen K."/>
            <person name="Lipzen A."/>
            <person name="Lukacs Z."/>
            <person name="Mihaltcheva S."/>
            <person name="Morgado L.N."/>
            <person name="Niskanen T."/>
            <person name="Noordeloos M.E."/>
            <person name="Ohm R.A."/>
            <person name="Ortiz-Santana B."/>
            <person name="Ovrebo C."/>
            <person name="Racz N."/>
            <person name="Riley R."/>
            <person name="Savchenko A."/>
            <person name="Shiryaev A."/>
            <person name="Soop K."/>
            <person name="Spirin V."/>
            <person name="Szebenyi C."/>
            <person name="Tomsovsky M."/>
            <person name="Tulloss R.E."/>
            <person name="Uehling J."/>
            <person name="Grigoriev I.V."/>
            <person name="Vagvolgyi C."/>
            <person name="Papp T."/>
            <person name="Martin F.M."/>
            <person name="Miettinen O."/>
            <person name="Hibbett D.S."/>
            <person name="Nagy L.G."/>
        </authorList>
    </citation>
    <scope>NUCLEOTIDE SEQUENCE [LARGE SCALE GENOMIC DNA]</scope>
    <source>
        <strain evidence="2 3">CBS 121175</strain>
    </source>
</reference>
<dbReference type="EMBL" id="ML210202">
    <property type="protein sequence ID" value="TFK24336.1"/>
    <property type="molecule type" value="Genomic_DNA"/>
</dbReference>
<keyword evidence="1" id="KW-0732">Signal</keyword>
<proteinExistence type="predicted"/>
<dbReference type="Proteomes" id="UP000307440">
    <property type="component" value="Unassembled WGS sequence"/>
</dbReference>
<feature type="signal peptide" evidence="1">
    <location>
        <begin position="1"/>
        <end position="23"/>
    </location>
</feature>
<dbReference type="AlphaFoldDB" id="A0A5C3KUY9"/>
<evidence type="ECO:0000313" key="3">
    <source>
        <dbReference type="Proteomes" id="UP000307440"/>
    </source>
</evidence>
<evidence type="ECO:0000313" key="2">
    <source>
        <dbReference type="EMBL" id="TFK24336.1"/>
    </source>
</evidence>
<gene>
    <name evidence="2" type="ORF">FA15DRAFT_704667</name>
</gene>
<evidence type="ECO:0000256" key="1">
    <source>
        <dbReference type="SAM" id="SignalP"/>
    </source>
</evidence>
<protein>
    <submittedName>
        <fullName evidence="2">Uncharacterized protein</fullName>
    </submittedName>
</protein>
<feature type="chain" id="PRO_5023034210" evidence="1">
    <location>
        <begin position="24"/>
        <end position="143"/>
    </location>
</feature>
<accession>A0A5C3KUY9</accession>